<reference evidence="2 3" key="1">
    <citation type="submission" date="2016-04" db="EMBL/GenBank/DDBJ databases">
        <title>A degradative enzymes factory behind the ericoid mycorrhizal symbiosis.</title>
        <authorList>
            <consortium name="DOE Joint Genome Institute"/>
            <person name="Martino E."/>
            <person name="Morin E."/>
            <person name="Grelet G."/>
            <person name="Kuo A."/>
            <person name="Kohler A."/>
            <person name="Daghino S."/>
            <person name="Barry K."/>
            <person name="Choi C."/>
            <person name="Cichocki N."/>
            <person name="Clum A."/>
            <person name="Copeland A."/>
            <person name="Hainaut M."/>
            <person name="Haridas S."/>
            <person name="Labutti K."/>
            <person name="Lindquist E."/>
            <person name="Lipzen A."/>
            <person name="Khouja H.-R."/>
            <person name="Murat C."/>
            <person name="Ohm R."/>
            <person name="Olson A."/>
            <person name="Spatafora J."/>
            <person name="Veneault-Fourrey C."/>
            <person name="Henrissat B."/>
            <person name="Grigoriev I."/>
            <person name="Martin F."/>
            <person name="Perotto S."/>
        </authorList>
    </citation>
    <scope>NUCLEOTIDE SEQUENCE [LARGE SCALE GENOMIC DNA]</scope>
    <source>
        <strain evidence="2 3">E</strain>
    </source>
</reference>
<dbReference type="STRING" id="1095630.A0A2J6TBM8"/>
<protein>
    <submittedName>
        <fullName evidence="2">Uncharacterized protein</fullName>
    </submittedName>
</protein>
<dbReference type="GeneID" id="36580539"/>
<evidence type="ECO:0000256" key="1">
    <source>
        <dbReference type="SAM" id="Phobius"/>
    </source>
</evidence>
<dbReference type="Proteomes" id="UP000235371">
    <property type="component" value="Unassembled WGS sequence"/>
</dbReference>
<proteinExistence type="predicted"/>
<evidence type="ECO:0000313" key="3">
    <source>
        <dbReference type="Proteomes" id="UP000235371"/>
    </source>
</evidence>
<keyword evidence="1" id="KW-0812">Transmembrane</keyword>
<dbReference type="EMBL" id="KZ613790">
    <property type="protein sequence ID" value="PMD60439.1"/>
    <property type="molecule type" value="Genomic_DNA"/>
</dbReference>
<keyword evidence="3" id="KW-1185">Reference proteome</keyword>
<dbReference type="InParanoid" id="A0A2J6TBM8"/>
<organism evidence="2 3">
    <name type="scientific">Hyaloscypha bicolor E</name>
    <dbReference type="NCBI Taxonomy" id="1095630"/>
    <lineage>
        <taxon>Eukaryota</taxon>
        <taxon>Fungi</taxon>
        <taxon>Dikarya</taxon>
        <taxon>Ascomycota</taxon>
        <taxon>Pezizomycotina</taxon>
        <taxon>Leotiomycetes</taxon>
        <taxon>Helotiales</taxon>
        <taxon>Hyaloscyphaceae</taxon>
        <taxon>Hyaloscypha</taxon>
        <taxon>Hyaloscypha bicolor</taxon>
    </lineage>
</organism>
<keyword evidence="1" id="KW-0472">Membrane</keyword>
<sequence length="344" mass="38674">MLGATESRTHNGSYIWGYAALWHAISWWFMSKACRLALTMARGFRFGEADFSYVVIQADIEALLDGLEAAYRIERSSPVINGNPDNGPIASSSGAAVSNNDITSGLRLRRRAKAVELPLRLFEENTACPLANDVKATAKSLEDRGNLFKRGISHSYWHADSTPVAGAYASVFSTSKKQAKVTLREAWLESWRHNPNERNIQLLRNLYGLEISACTGNARRVSIVDLMMTASFRPLLRSFPWSDPLCRQTIMEIIEDHDVDGFINFYIENPDWREDIGPFITACLDILDQTGVDRSARNLIAFRAHGEDPMYVEFPFKLYHWAQILIESTQTVTMAVITNICLSA</sequence>
<feature type="transmembrane region" description="Helical" evidence="1">
    <location>
        <begin position="12"/>
        <end position="30"/>
    </location>
</feature>
<evidence type="ECO:0000313" key="2">
    <source>
        <dbReference type="EMBL" id="PMD60439.1"/>
    </source>
</evidence>
<dbReference type="AlphaFoldDB" id="A0A2J6TBM8"/>
<dbReference type="RefSeq" id="XP_024737343.1">
    <property type="nucleotide sequence ID" value="XM_024872458.1"/>
</dbReference>
<gene>
    <name evidence="2" type="ORF">K444DRAFT_392793</name>
</gene>
<name>A0A2J6TBM8_9HELO</name>
<dbReference type="OrthoDB" id="3540466at2759"/>
<keyword evidence="1" id="KW-1133">Transmembrane helix</keyword>
<accession>A0A2J6TBM8</accession>